<dbReference type="InterPro" id="IPR029021">
    <property type="entry name" value="Prot-tyrosine_phosphatase-like"/>
</dbReference>
<dbReference type="Gene3D" id="3.90.190.10">
    <property type="entry name" value="Protein tyrosine phosphatase superfamily"/>
    <property type="match status" value="1"/>
</dbReference>
<organism evidence="3 4">
    <name type="scientific">Deinococcus marmoris</name>
    <dbReference type="NCBI Taxonomy" id="249408"/>
    <lineage>
        <taxon>Bacteria</taxon>
        <taxon>Thermotogati</taxon>
        <taxon>Deinococcota</taxon>
        <taxon>Deinococci</taxon>
        <taxon>Deinococcales</taxon>
        <taxon>Deinococcaceae</taxon>
        <taxon>Deinococcus</taxon>
    </lineage>
</organism>
<protein>
    <submittedName>
        <fullName evidence="3">Protein-tyrosine phosphatase-related protein</fullName>
    </submittedName>
</protein>
<evidence type="ECO:0000259" key="2">
    <source>
        <dbReference type="PROSITE" id="PS50056"/>
    </source>
</evidence>
<evidence type="ECO:0000313" key="3">
    <source>
        <dbReference type="EMBL" id="OLV18479.1"/>
    </source>
</evidence>
<accession>A0A1U7NZY6</accession>
<sequence length="192" mass="20812">MISSSSPKPENPIRVDWVPTGQWPGRLGLTFAPGKKGRSVIQQGVTHDRDVHTDMQTLAADGVNVLAPLIEDFEFDMLGMDGYHAAADLNNLEVKAYAIPDQHAPGKRADFAAFIDELMTDLLDGRGVVVHCRGGLGRAGLTAACLLVQGGMTADRAIELVRATRDRKAIETSEQVQFVHDFADALPVQHRS</sequence>
<dbReference type="EMBL" id="MSTI01000066">
    <property type="protein sequence ID" value="OLV18479.1"/>
    <property type="molecule type" value="Genomic_DNA"/>
</dbReference>
<keyword evidence="1" id="KW-0378">Hydrolase</keyword>
<comment type="caution">
    <text evidence="3">The sequence shown here is derived from an EMBL/GenBank/DDBJ whole genome shotgun (WGS) entry which is preliminary data.</text>
</comment>
<dbReference type="RefSeq" id="WP_254843106.1">
    <property type="nucleotide sequence ID" value="NZ_MSTI01000066.1"/>
</dbReference>
<proteinExistence type="predicted"/>
<dbReference type="InterPro" id="IPR050561">
    <property type="entry name" value="PTP"/>
</dbReference>
<evidence type="ECO:0000313" key="4">
    <source>
        <dbReference type="Proteomes" id="UP000186607"/>
    </source>
</evidence>
<dbReference type="STRING" id="249408.BOO71_0005578"/>
<dbReference type="InterPro" id="IPR003595">
    <property type="entry name" value="Tyr_Pase_cat"/>
</dbReference>
<dbReference type="Proteomes" id="UP000186607">
    <property type="component" value="Unassembled WGS sequence"/>
</dbReference>
<feature type="domain" description="Tyrosine specific protein phosphatases" evidence="2">
    <location>
        <begin position="109"/>
        <end position="176"/>
    </location>
</feature>
<evidence type="ECO:0000256" key="1">
    <source>
        <dbReference type="ARBA" id="ARBA00022801"/>
    </source>
</evidence>
<reference evidence="3 4" key="1">
    <citation type="submission" date="2017-01" db="EMBL/GenBank/DDBJ databases">
        <title>Genome Analysis of Deinococcus marmoris KOPRI26562.</title>
        <authorList>
            <person name="Kim J.H."/>
            <person name="Oh H.-M."/>
        </authorList>
    </citation>
    <scope>NUCLEOTIDE SEQUENCE [LARGE SCALE GENOMIC DNA]</scope>
    <source>
        <strain evidence="3 4">KOPRI26562</strain>
    </source>
</reference>
<dbReference type="eggNOG" id="COG2453">
    <property type="taxonomic scope" value="Bacteria"/>
</dbReference>
<dbReference type="CDD" id="cd14505">
    <property type="entry name" value="CDKN3-like"/>
    <property type="match status" value="1"/>
</dbReference>
<dbReference type="PROSITE" id="PS50056">
    <property type="entry name" value="TYR_PHOSPHATASE_2"/>
    <property type="match status" value="1"/>
</dbReference>
<dbReference type="InterPro" id="IPR000387">
    <property type="entry name" value="Tyr_Pase_dom"/>
</dbReference>
<gene>
    <name evidence="3" type="ORF">BOO71_0005578</name>
</gene>
<name>A0A1U7NZY6_9DEIO</name>
<dbReference type="PANTHER" id="PTHR23339">
    <property type="entry name" value="TYROSINE SPECIFIC PROTEIN PHOSPHATASE AND DUAL SPECIFICITY PROTEIN PHOSPHATASE"/>
    <property type="match status" value="1"/>
</dbReference>
<dbReference type="GO" id="GO:0016791">
    <property type="term" value="F:phosphatase activity"/>
    <property type="evidence" value="ECO:0007669"/>
    <property type="project" value="UniProtKB-ARBA"/>
</dbReference>
<dbReference type="SMART" id="SM00404">
    <property type="entry name" value="PTPc_motif"/>
    <property type="match status" value="1"/>
</dbReference>
<dbReference type="InterPro" id="IPR057023">
    <property type="entry name" value="PTP-SAK"/>
</dbReference>
<dbReference type="SUPFAM" id="SSF52799">
    <property type="entry name" value="(Phosphotyrosine protein) phosphatases II"/>
    <property type="match status" value="1"/>
</dbReference>
<dbReference type="FunFam" id="3.90.190.10:FF:000157">
    <property type="entry name" value="Protein-tyrosine phosphatase"/>
    <property type="match status" value="1"/>
</dbReference>
<dbReference type="AlphaFoldDB" id="A0A1U7NZY6"/>
<keyword evidence="4" id="KW-1185">Reference proteome</keyword>
<dbReference type="Pfam" id="PF22784">
    <property type="entry name" value="PTP-SAK"/>
    <property type="match status" value="1"/>
</dbReference>